<dbReference type="SUPFAM" id="SSF52540">
    <property type="entry name" value="P-loop containing nucleoside triphosphate hydrolases"/>
    <property type="match status" value="1"/>
</dbReference>
<feature type="binding site" evidence="9">
    <location>
        <begin position="275"/>
        <end position="278"/>
    </location>
    <ligand>
        <name>GTP</name>
        <dbReference type="ChEBI" id="CHEBI:37565"/>
    </ligand>
</feature>
<keyword evidence="1 9" id="KW-1003">Cell membrane</keyword>
<protein>
    <recommendedName>
        <fullName evidence="9">Signal recognition particle receptor FtsY</fullName>
        <shortName evidence="9">SRP receptor</shortName>
        <ecNumber evidence="9">3.6.5.4</ecNumber>
    </recommendedName>
</protein>
<evidence type="ECO:0000256" key="3">
    <source>
        <dbReference type="ARBA" id="ARBA00022741"/>
    </source>
</evidence>
<gene>
    <name evidence="9" type="primary">ftsY</name>
    <name evidence="12" type="ORF">CJ255_02315</name>
</gene>
<dbReference type="Gene3D" id="1.20.120.140">
    <property type="entry name" value="Signal recognition particle SRP54, nucleotide-binding domain"/>
    <property type="match status" value="1"/>
</dbReference>
<evidence type="ECO:0000259" key="11">
    <source>
        <dbReference type="PROSITE" id="PS00300"/>
    </source>
</evidence>
<feature type="binding site" evidence="9">
    <location>
        <begin position="128"/>
        <end position="135"/>
    </location>
    <ligand>
        <name>GTP</name>
        <dbReference type="ChEBI" id="CHEBI:37565"/>
    </ligand>
</feature>
<feature type="region of interest" description="Disordered" evidence="10">
    <location>
        <begin position="1"/>
        <end position="20"/>
    </location>
</feature>
<dbReference type="SMART" id="SM00962">
    <property type="entry name" value="SRP54"/>
    <property type="match status" value="1"/>
</dbReference>
<accession>A0A2A6RP10</accession>
<dbReference type="GO" id="GO:0005886">
    <property type="term" value="C:plasma membrane"/>
    <property type="evidence" value="ECO:0007669"/>
    <property type="project" value="UniProtKB-SubCell"/>
</dbReference>
<dbReference type="FunFam" id="1.20.120.140:FF:000002">
    <property type="entry name" value="Signal recognition particle receptor FtsY"/>
    <property type="match status" value="1"/>
</dbReference>
<dbReference type="Pfam" id="PF02881">
    <property type="entry name" value="SRP54_N"/>
    <property type="match status" value="1"/>
</dbReference>
<dbReference type="SMART" id="SM00382">
    <property type="entry name" value="AAA"/>
    <property type="match status" value="1"/>
</dbReference>
<organism evidence="12 13">
    <name type="scientific">Candidatus Viridilinea mediisalina</name>
    <dbReference type="NCBI Taxonomy" id="2024553"/>
    <lineage>
        <taxon>Bacteria</taxon>
        <taxon>Bacillati</taxon>
        <taxon>Chloroflexota</taxon>
        <taxon>Chloroflexia</taxon>
        <taxon>Chloroflexales</taxon>
        <taxon>Chloroflexineae</taxon>
        <taxon>Oscillochloridaceae</taxon>
        <taxon>Candidatus Viridilinea</taxon>
    </lineage>
</organism>
<dbReference type="Gene3D" id="3.40.50.300">
    <property type="entry name" value="P-loop containing nucleotide triphosphate hydrolases"/>
    <property type="match status" value="1"/>
</dbReference>
<evidence type="ECO:0000313" key="13">
    <source>
        <dbReference type="Proteomes" id="UP000220527"/>
    </source>
</evidence>
<dbReference type="InterPro" id="IPR004390">
    <property type="entry name" value="SR_rcpt_FtsY"/>
</dbReference>
<dbReference type="SUPFAM" id="SSF47364">
    <property type="entry name" value="Domain of the SRP/SRP receptor G-proteins"/>
    <property type="match status" value="1"/>
</dbReference>
<dbReference type="InterPro" id="IPR042101">
    <property type="entry name" value="SRP54_N_sf"/>
</dbReference>
<keyword evidence="13" id="KW-1185">Reference proteome</keyword>
<dbReference type="InterPro" id="IPR000897">
    <property type="entry name" value="SRP54_GTPase_dom"/>
</dbReference>
<evidence type="ECO:0000256" key="6">
    <source>
        <dbReference type="ARBA" id="ARBA00023136"/>
    </source>
</evidence>
<dbReference type="EC" id="3.6.5.4" evidence="9"/>
<evidence type="ECO:0000256" key="4">
    <source>
        <dbReference type="ARBA" id="ARBA00022801"/>
    </source>
</evidence>
<dbReference type="RefSeq" id="WP_097642488.1">
    <property type="nucleotide sequence ID" value="NZ_NQWI01000006.1"/>
</dbReference>
<evidence type="ECO:0000256" key="1">
    <source>
        <dbReference type="ARBA" id="ARBA00022475"/>
    </source>
</evidence>
<dbReference type="PANTHER" id="PTHR43134">
    <property type="entry name" value="SIGNAL RECOGNITION PARTICLE RECEPTOR SUBUNIT ALPHA"/>
    <property type="match status" value="1"/>
</dbReference>
<feature type="domain" description="SRP54-type proteins GTP-binding" evidence="11">
    <location>
        <begin position="296"/>
        <end position="309"/>
    </location>
</feature>
<keyword evidence="2 9" id="KW-0963">Cytoplasm</keyword>
<dbReference type="Proteomes" id="UP000220527">
    <property type="component" value="Unassembled WGS sequence"/>
</dbReference>
<evidence type="ECO:0000256" key="9">
    <source>
        <dbReference type="HAMAP-Rule" id="MF_00920"/>
    </source>
</evidence>
<keyword evidence="7 9" id="KW-0675">Receptor</keyword>
<dbReference type="GO" id="GO:0003924">
    <property type="term" value="F:GTPase activity"/>
    <property type="evidence" value="ECO:0007669"/>
    <property type="project" value="UniProtKB-UniRule"/>
</dbReference>
<evidence type="ECO:0000256" key="7">
    <source>
        <dbReference type="ARBA" id="ARBA00023170"/>
    </source>
</evidence>
<evidence type="ECO:0000256" key="8">
    <source>
        <dbReference type="ARBA" id="ARBA00048027"/>
    </source>
</evidence>
<dbReference type="InterPro" id="IPR003593">
    <property type="entry name" value="AAA+_ATPase"/>
</dbReference>
<dbReference type="GO" id="GO:0006614">
    <property type="term" value="P:SRP-dependent cotranslational protein targeting to membrane"/>
    <property type="evidence" value="ECO:0007669"/>
    <property type="project" value="InterPro"/>
</dbReference>
<keyword evidence="4 9" id="KW-0378">Hydrolase</keyword>
<dbReference type="InterPro" id="IPR027417">
    <property type="entry name" value="P-loop_NTPase"/>
</dbReference>
<dbReference type="EMBL" id="NQWI01000006">
    <property type="protein sequence ID" value="PDW04631.1"/>
    <property type="molecule type" value="Genomic_DNA"/>
</dbReference>
<comment type="subcellular location">
    <subcellularLocation>
        <location evidence="9">Cell membrane</location>
        <topology evidence="9">Peripheral membrane protein</topology>
        <orientation evidence="9">Cytoplasmic side</orientation>
    </subcellularLocation>
    <subcellularLocation>
        <location evidence="9">Cytoplasm</location>
    </subcellularLocation>
</comment>
<comment type="caution">
    <text evidence="12">The sequence shown here is derived from an EMBL/GenBank/DDBJ whole genome shotgun (WGS) entry which is preliminary data.</text>
</comment>
<comment type="similarity">
    <text evidence="9">Belongs to the GTP-binding SRP family. FtsY subfamily.</text>
</comment>
<dbReference type="FunFam" id="3.40.50.300:FF:000053">
    <property type="entry name" value="Signal recognition particle receptor FtsY"/>
    <property type="match status" value="1"/>
</dbReference>
<dbReference type="InterPro" id="IPR036225">
    <property type="entry name" value="SRP/SRP_N"/>
</dbReference>
<dbReference type="PROSITE" id="PS00300">
    <property type="entry name" value="SRP54"/>
    <property type="match status" value="1"/>
</dbReference>
<dbReference type="GO" id="GO:0005737">
    <property type="term" value="C:cytoplasm"/>
    <property type="evidence" value="ECO:0007669"/>
    <property type="project" value="UniProtKB-SubCell"/>
</dbReference>
<dbReference type="GO" id="GO:0005047">
    <property type="term" value="F:signal recognition particle binding"/>
    <property type="evidence" value="ECO:0007669"/>
    <property type="project" value="TreeGrafter"/>
</dbReference>
<dbReference type="InterPro" id="IPR013822">
    <property type="entry name" value="Signal_recog_particl_SRP54_hlx"/>
</dbReference>
<keyword evidence="5 9" id="KW-0342">GTP-binding</keyword>
<dbReference type="Pfam" id="PF00448">
    <property type="entry name" value="SRP54"/>
    <property type="match status" value="1"/>
</dbReference>
<dbReference type="OrthoDB" id="9804720at2"/>
<dbReference type="NCBIfam" id="TIGR00064">
    <property type="entry name" value="ftsY"/>
    <property type="match status" value="1"/>
</dbReference>
<proteinExistence type="inferred from homology"/>
<evidence type="ECO:0000256" key="10">
    <source>
        <dbReference type="SAM" id="MobiDB-lite"/>
    </source>
</evidence>
<reference evidence="13" key="1">
    <citation type="submission" date="2017-08" db="EMBL/GenBank/DDBJ databases">
        <authorList>
            <person name="Grouzdev D.S."/>
            <person name="Gaisin V.A."/>
            <person name="Rysina M.S."/>
            <person name="Gorlenko V.M."/>
        </authorList>
    </citation>
    <scope>NUCLEOTIDE SEQUENCE [LARGE SCALE GENOMIC DNA]</scope>
    <source>
        <strain evidence="13">Kir15-3F</strain>
    </source>
</reference>
<dbReference type="GO" id="GO:0005525">
    <property type="term" value="F:GTP binding"/>
    <property type="evidence" value="ECO:0007669"/>
    <property type="project" value="UniProtKB-UniRule"/>
</dbReference>
<comment type="subunit">
    <text evidence="9">Part of the signal recognition particle protein translocation system, which is composed of SRP and FtsY.</text>
</comment>
<sequence length="327" mass="35714">MFKRLFGFGQDAPRSEEEAQVEEQQVTQSLEKSRQGIFGKISQLFATDDPITDELWDDLEEALIQGDVGLETTMYLVNRTKDRVNRYGTKKASDARDMLKAEMVRVFQDQVKPPAADPPKPFVILVVGVNGAGKTTLIAKLAQRMKHRFNKRVILAAGDTFRAAATEQLETWGERAGVPCISLGQGADSAAVVYKAIDAALEQESDVLIIDTAGRLQAKFNLMQELEKIKTIIGRKLPGAPHEVLLVIDATTGQNGVLQAKAFLKSADVTDVAVTKMDGTAKGGIAFAVAQDIERPIRYLGTGEKLDDLALFDAQTFVDALFAEELS</sequence>
<keyword evidence="6 9" id="KW-0472">Membrane</keyword>
<comment type="catalytic activity">
    <reaction evidence="8 9">
        <text>GTP + H2O = GDP + phosphate + H(+)</text>
        <dbReference type="Rhea" id="RHEA:19669"/>
        <dbReference type="ChEBI" id="CHEBI:15377"/>
        <dbReference type="ChEBI" id="CHEBI:15378"/>
        <dbReference type="ChEBI" id="CHEBI:37565"/>
        <dbReference type="ChEBI" id="CHEBI:43474"/>
        <dbReference type="ChEBI" id="CHEBI:58189"/>
        <dbReference type="EC" id="3.6.5.4"/>
    </reaction>
</comment>
<feature type="binding site" evidence="9">
    <location>
        <begin position="211"/>
        <end position="215"/>
    </location>
    <ligand>
        <name>GTP</name>
        <dbReference type="ChEBI" id="CHEBI:37565"/>
    </ligand>
</feature>
<dbReference type="AlphaFoldDB" id="A0A2A6RP10"/>
<dbReference type="HAMAP" id="MF_00920">
    <property type="entry name" value="FtsY"/>
    <property type="match status" value="1"/>
</dbReference>
<evidence type="ECO:0000313" key="12">
    <source>
        <dbReference type="EMBL" id="PDW04631.1"/>
    </source>
</evidence>
<evidence type="ECO:0000256" key="2">
    <source>
        <dbReference type="ARBA" id="ARBA00022490"/>
    </source>
</evidence>
<evidence type="ECO:0000256" key="5">
    <source>
        <dbReference type="ARBA" id="ARBA00023134"/>
    </source>
</evidence>
<comment type="function">
    <text evidence="9">Involved in targeting and insertion of nascent membrane proteins into the cytoplasmic membrane. Acts as a receptor for the complex formed by the signal recognition particle (SRP) and the ribosome-nascent chain (RNC).</text>
</comment>
<dbReference type="CDD" id="cd17874">
    <property type="entry name" value="FtsY"/>
    <property type="match status" value="1"/>
</dbReference>
<dbReference type="SMART" id="SM00963">
    <property type="entry name" value="SRP54_N"/>
    <property type="match status" value="1"/>
</dbReference>
<name>A0A2A6RP10_9CHLR</name>
<dbReference type="PANTHER" id="PTHR43134:SF1">
    <property type="entry name" value="SIGNAL RECOGNITION PARTICLE RECEPTOR SUBUNIT ALPHA"/>
    <property type="match status" value="1"/>
</dbReference>
<keyword evidence="3 9" id="KW-0547">Nucleotide-binding</keyword>